<keyword evidence="4 11" id="KW-0820">tRNA-binding</keyword>
<dbReference type="PANTHER" id="PTHR36427">
    <property type="entry name" value="54S RIBOSOMAL PROTEIN L1, MITOCHONDRIAL"/>
    <property type="match status" value="1"/>
</dbReference>
<reference evidence="13 14" key="1">
    <citation type="submission" date="2017-06" db="EMBL/GenBank/DDBJ databases">
        <authorList>
            <person name="Kim H.J."/>
            <person name="Triplett B.A."/>
        </authorList>
    </citation>
    <scope>NUCLEOTIDE SEQUENCE [LARGE SCALE GENOMIC DNA]</scope>
    <source>
        <strain evidence="13 14">DSM 19316</strain>
    </source>
</reference>
<protein>
    <recommendedName>
        <fullName evidence="11">Large ribosomal subunit protein uL1</fullName>
    </recommendedName>
</protein>
<accession>A0A238WZW7</accession>
<dbReference type="GO" id="GO:0019843">
    <property type="term" value="F:rRNA binding"/>
    <property type="evidence" value="ECO:0007669"/>
    <property type="project" value="UniProtKB-UniRule"/>
</dbReference>
<comment type="subunit">
    <text evidence="2 11">Part of the 50S ribosomal subunit.</text>
</comment>
<dbReference type="SUPFAM" id="SSF56808">
    <property type="entry name" value="Ribosomal protein L1"/>
    <property type="match status" value="1"/>
</dbReference>
<evidence type="ECO:0000256" key="9">
    <source>
        <dbReference type="ARBA" id="ARBA00023274"/>
    </source>
</evidence>
<keyword evidence="5 11" id="KW-0699">rRNA-binding</keyword>
<dbReference type="GO" id="GO:0000049">
    <property type="term" value="F:tRNA binding"/>
    <property type="evidence" value="ECO:0007669"/>
    <property type="project" value="UniProtKB-KW"/>
</dbReference>
<keyword evidence="3 11" id="KW-0678">Repressor</keyword>
<keyword evidence="7 11" id="KW-0694">RNA-binding</keyword>
<evidence type="ECO:0000256" key="3">
    <source>
        <dbReference type="ARBA" id="ARBA00022491"/>
    </source>
</evidence>
<evidence type="ECO:0000313" key="14">
    <source>
        <dbReference type="Proteomes" id="UP000198297"/>
    </source>
</evidence>
<dbReference type="GO" id="GO:0015934">
    <property type="term" value="C:large ribosomal subunit"/>
    <property type="evidence" value="ECO:0007669"/>
    <property type="project" value="InterPro"/>
</dbReference>
<evidence type="ECO:0000256" key="6">
    <source>
        <dbReference type="ARBA" id="ARBA00022845"/>
    </source>
</evidence>
<dbReference type="Proteomes" id="UP000198297">
    <property type="component" value="Unassembled WGS sequence"/>
</dbReference>
<comment type="similarity">
    <text evidence="1 11 12">Belongs to the universal ribosomal protein uL1 family.</text>
</comment>
<keyword evidence="6 11" id="KW-0810">Translation regulation</keyword>
<keyword evidence="8 11" id="KW-0689">Ribosomal protein</keyword>
<dbReference type="GO" id="GO:0006417">
    <property type="term" value="P:regulation of translation"/>
    <property type="evidence" value="ECO:0007669"/>
    <property type="project" value="UniProtKB-KW"/>
</dbReference>
<evidence type="ECO:0000313" key="13">
    <source>
        <dbReference type="EMBL" id="SNR51921.1"/>
    </source>
</evidence>
<evidence type="ECO:0000256" key="12">
    <source>
        <dbReference type="RuleBase" id="RU000659"/>
    </source>
</evidence>
<dbReference type="PANTHER" id="PTHR36427:SF3">
    <property type="entry name" value="LARGE RIBOSOMAL SUBUNIT PROTEIN UL1M"/>
    <property type="match status" value="1"/>
</dbReference>
<dbReference type="GO" id="GO:0006412">
    <property type="term" value="P:translation"/>
    <property type="evidence" value="ECO:0007669"/>
    <property type="project" value="UniProtKB-UniRule"/>
</dbReference>
<dbReference type="Pfam" id="PF00687">
    <property type="entry name" value="Ribosomal_L1"/>
    <property type="match status" value="1"/>
</dbReference>
<dbReference type="GO" id="GO:0003735">
    <property type="term" value="F:structural constituent of ribosome"/>
    <property type="evidence" value="ECO:0007669"/>
    <property type="project" value="InterPro"/>
</dbReference>
<dbReference type="InterPro" id="IPR002143">
    <property type="entry name" value="Ribosomal_uL1"/>
</dbReference>
<dbReference type="NCBIfam" id="NF003244">
    <property type="entry name" value="PRK04203.1"/>
    <property type="match status" value="1"/>
</dbReference>
<proteinExistence type="inferred from homology"/>
<dbReference type="InterPro" id="IPR023673">
    <property type="entry name" value="Ribosomal_uL1_CS"/>
</dbReference>
<comment type="function">
    <text evidence="10">Probably involved in E site tRNA release. Binds directly to 23S rRNA.</text>
</comment>
<dbReference type="InterPro" id="IPR028364">
    <property type="entry name" value="Ribosomal_uL1/biogenesis"/>
</dbReference>
<dbReference type="Gene3D" id="3.30.190.20">
    <property type="match status" value="1"/>
</dbReference>
<dbReference type="HAMAP" id="MF_01318_A">
    <property type="entry name" value="Ribosomal_uL1_A"/>
    <property type="match status" value="1"/>
</dbReference>
<evidence type="ECO:0000256" key="2">
    <source>
        <dbReference type="ARBA" id="ARBA00011838"/>
    </source>
</evidence>
<dbReference type="AlphaFoldDB" id="A0A238WZW7"/>
<gene>
    <name evidence="11" type="primary">rpl1</name>
    <name evidence="13" type="ORF">SAMN06266787_10340</name>
</gene>
<keyword evidence="9 11" id="KW-0687">Ribonucleoprotein</keyword>
<comment type="function">
    <text evidence="11">Binds directly to 23S rRNA. Probably involved in E site tRNA release.</text>
</comment>
<sequence>MRQASPVSLTRRSDLRTTEVKMADTIQEAVTLALDDAPERNFRETVDIAINLRDLDLNDPSNRIDESVVLPAGTGQETQIVVFAEGETAVRAEEVADEVLDSDDLEDLGDDDDRAKDLAGETDFFVAEANLMQDIGRYLGTVLGPRGKMPTPLQPDDDVVDTVNRMKNTVQLRSRDRRTFHTRVGAEDMGADAISDNIDVIIRRLEADLEKGPLNIDGIYVKTTMGPAKEVPV</sequence>
<dbReference type="InterPro" id="IPR016095">
    <property type="entry name" value="Ribosomal_uL1_3-a/b-sand"/>
</dbReference>
<evidence type="ECO:0000256" key="10">
    <source>
        <dbReference type="ARBA" id="ARBA00045545"/>
    </source>
</evidence>
<evidence type="ECO:0000256" key="7">
    <source>
        <dbReference type="ARBA" id="ARBA00022884"/>
    </source>
</evidence>
<evidence type="ECO:0000256" key="5">
    <source>
        <dbReference type="ARBA" id="ARBA00022730"/>
    </source>
</evidence>
<dbReference type="Gene3D" id="3.40.50.790">
    <property type="match status" value="1"/>
</dbReference>
<dbReference type="InterPro" id="IPR023669">
    <property type="entry name" value="Ribosomal_uL1_arc"/>
</dbReference>
<dbReference type="FunFam" id="3.40.50.790:FF:000005">
    <property type="entry name" value="50S ribosomal protein L1"/>
    <property type="match status" value="1"/>
</dbReference>
<organism evidence="13 14">
    <name type="scientific">Halorubrum ezzemoulense</name>
    <name type="common">Halorubrum chaoviator</name>
    <dbReference type="NCBI Taxonomy" id="337243"/>
    <lineage>
        <taxon>Archaea</taxon>
        <taxon>Methanobacteriati</taxon>
        <taxon>Methanobacteriota</taxon>
        <taxon>Stenosarchaea group</taxon>
        <taxon>Halobacteria</taxon>
        <taxon>Halobacteriales</taxon>
        <taxon>Haloferacaceae</taxon>
        <taxon>Halorubrum</taxon>
    </lineage>
</organism>
<comment type="function">
    <text evidence="11">Protein L1 is also a translational repressor protein, it controls the translation of its operon by binding to its mRNA.</text>
</comment>
<evidence type="ECO:0000256" key="4">
    <source>
        <dbReference type="ARBA" id="ARBA00022555"/>
    </source>
</evidence>
<dbReference type="InterPro" id="IPR023674">
    <property type="entry name" value="Ribosomal_uL1-like"/>
</dbReference>
<dbReference type="PROSITE" id="PS01199">
    <property type="entry name" value="RIBOSOMAL_L1"/>
    <property type="match status" value="1"/>
</dbReference>
<dbReference type="CDD" id="cd00403">
    <property type="entry name" value="Ribosomal_L1"/>
    <property type="match status" value="1"/>
</dbReference>
<evidence type="ECO:0000256" key="1">
    <source>
        <dbReference type="ARBA" id="ARBA00010531"/>
    </source>
</evidence>
<evidence type="ECO:0000256" key="11">
    <source>
        <dbReference type="HAMAP-Rule" id="MF_01318"/>
    </source>
</evidence>
<dbReference type="EMBL" id="FZNK01000003">
    <property type="protein sequence ID" value="SNR51921.1"/>
    <property type="molecule type" value="Genomic_DNA"/>
</dbReference>
<dbReference type="PIRSF" id="PIRSF002155">
    <property type="entry name" value="Ribosomal_L1"/>
    <property type="match status" value="1"/>
</dbReference>
<evidence type="ECO:0000256" key="8">
    <source>
        <dbReference type="ARBA" id="ARBA00022980"/>
    </source>
</evidence>
<name>A0A238WZW7_HALEZ</name>